<organism evidence="1 2">
    <name type="scientific">Meloidogyne enterolobii</name>
    <name type="common">Root-knot nematode worm</name>
    <name type="synonym">Meloidogyne mayaguensis</name>
    <dbReference type="NCBI Taxonomy" id="390850"/>
    <lineage>
        <taxon>Eukaryota</taxon>
        <taxon>Metazoa</taxon>
        <taxon>Ecdysozoa</taxon>
        <taxon>Nematoda</taxon>
        <taxon>Chromadorea</taxon>
        <taxon>Rhabditida</taxon>
        <taxon>Tylenchina</taxon>
        <taxon>Tylenchomorpha</taxon>
        <taxon>Tylenchoidea</taxon>
        <taxon>Meloidogynidae</taxon>
        <taxon>Meloidogyninae</taxon>
        <taxon>Meloidogyne</taxon>
    </lineage>
</organism>
<name>A0A6V7WSN2_MELEN</name>
<dbReference type="EMBL" id="CAJEWN010000782">
    <property type="protein sequence ID" value="CAD2189993.1"/>
    <property type="molecule type" value="Genomic_DNA"/>
</dbReference>
<protein>
    <submittedName>
        <fullName evidence="1">Uncharacterized protein</fullName>
    </submittedName>
</protein>
<dbReference type="Proteomes" id="UP000580250">
    <property type="component" value="Unassembled WGS sequence"/>
</dbReference>
<evidence type="ECO:0000313" key="1">
    <source>
        <dbReference type="EMBL" id="CAD2189993.1"/>
    </source>
</evidence>
<sequence length="50" mass="6154">MSFTLGEKNLKKRQRHLQWFNERDARENVNWFLCGDFFEVQQLIFGIFCL</sequence>
<accession>A0A6V7WSN2</accession>
<gene>
    <name evidence="1" type="ORF">MENT_LOCUS42748</name>
</gene>
<dbReference type="AlphaFoldDB" id="A0A6V7WSN2"/>
<evidence type="ECO:0000313" key="2">
    <source>
        <dbReference type="Proteomes" id="UP000580250"/>
    </source>
</evidence>
<comment type="caution">
    <text evidence="1">The sequence shown here is derived from an EMBL/GenBank/DDBJ whole genome shotgun (WGS) entry which is preliminary data.</text>
</comment>
<proteinExistence type="predicted"/>
<reference evidence="1 2" key="1">
    <citation type="submission" date="2020-08" db="EMBL/GenBank/DDBJ databases">
        <authorList>
            <person name="Koutsovoulos G."/>
            <person name="Danchin GJ E."/>
        </authorList>
    </citation>
    <scope>NUCLEOTIDE SEQUENCE [LARGE SCALE GENOMIC DNA]</scope>
</reference>